<comment type="caution">
    <text evidence="1">The sequence shown here is derived from an EMBL/GenBank/DDBJ whole genome shotgun (WGS) entry which is preliminary data.</text>
</comment>
<dbReference type="AlphaFoldDB" id="X1UKQ1"/>
<protein>
    <recommendedName>
        <fullName evidence="2">F5/8 type C domain-containing protein</fullName>
    </recommendedName>
</protein>
<feature type="non-terminal residue" evidence="1">
    <location>
        <position position="1"/>
    </location>
</feature>
<evidence type="ECO:0008006" key="2">
    <source>
        <dbReference type="Google" id="ProtNLM"/>
    </source>
</evidence>
<name>X1UKQ1_9ZZZZ</name>
<evidence type="ECO:0000313" key="1">
    <source>
        <dbReference type="EMBL" id="GAJ04182.1"/>
    </source>
</evidence>
<gene>
    <name evidence="1" type="ORF">S12H4_51963</name>
</gene>
<accession>X1UKQ1</accession>
<reference evidence="1" key="1">
    <citation type="journal article" date="2014" name="Front. Microbiol.">
        <title>High frequency of phylogenetically diverse reductive dehalogenase-homologous genes in deep subseafloor sedimentary metagenomes.</title>
        <authorList>
            <person name="Kawai M."/>
            <person name="Futagami T."/>
            <person name="Toyoda A."/>
            <person name="Takaki Y."/>
            <person name="Nishi S."/>
            <person name="Hori S."/>
            <person name="Arai W."/>
            <person name="Tsubouchi T."/>
            <person name="Morono Y."/>
            <person name="Uchiyama I."/>
            <person name="Ito T."/>
            <person name="Fujiyama A."/>
            <person name="Inagaki F."/>
            <person name="Takami H."/>
        </authorList>
    </citation>
    <scope>NUCLEOTIDE SEQUENCE</scope>
    <source>
        <strain evidence="1">Expedition CK06-06</strain>
    </source>
</reference>
<sequence length="50" mass="5663">GALIKEFTTNFNKTDARYVRVKVKSVGVCPDWHTGAGGKVWLFCDEIQIY</sequence>
<proteinExistence type="predicted"/>
<dbReference type="EMBL" id="BARW01032906">
    <property type="protein sequence ID" value="GAJ04182.1"/>
    <property type="molecule type" value="Genomic_DNA"/>
</dbReference>
<organism evidence="1">
    <name type="scientific">marine sediment metagenome</name>
    <dbReference type="NCBI Taxonomy" id="412755"/>
    <lineage>
        <taxon>unclassified sequences</taxon>
        <taxon>metagenomes</taxon>
        <taxon>ecological metagenomes</taxon>
    </lineage>
</organism>